<reference evidence="10 11" key="1">
    <citation type="journal article" date="2019" name="Front. Genet.">
        <title>Whole-Genome Sequencing of the Opportunistic Yeast Pathogen Candida inconspicua Uncovers Its Hybrid Origin.</title>
        <authorList>
            <person name="Mixao V."/>
            <person name="Hansen A.P."/>
            <person name="Saus E."/>
            <person name="Boekhout T."/>
            <person name="Lass-Florl C."/>
            <person name="Gabaldon T."/>
        </authorList>
    </citation>
    <scope>NUCLEOTIDE SEQUENCE [LARGE SCALE GENOMIC DNA]</scope>
    <source>
        <strain evidence="10 11">CBS 180</strain>
    </source>
</reference>
<evidence type="ECO:0000256" key="6">
    <source>
        <dbReference type="ARBA" id="ARBA00023274"/>
    </source>
</evidence>
<proteinExistence type="inferred from homology"/>
<accession>A0A4T0X222</accession>
<evidence type="ECO:0000256" key="5">
    <source>
        <dbReference type="ARBA" id="ARBA00023128"/>
    </source>
</evidence>
<dbReference type="InterPro" id="IPR040008">
    <property type="entry name" value="Ribosomal_mL46"/>
</dbReference>
<evidence type="ECO:0000259" key="9">
    <source>
        <dbReference type="Pfam" id="PF11788"/>
    </source>
</evidence>
<dbReference type="Gene3D" id="3.90.79.10">
    <property type="entry name" value="Nucleoside Triphosphate Pyrophosphohydrolase"/>
    <property type="match status" value="1"/>
</dbReference>
<keyword evidence="4" id="KW-0689">Ribosomal protein</keyword>
<feature type="compositionally biased region" description="Acidic residues" evidence="8">
    <location>
        <begin position="133"/>
        <end position="142"/>
    </location>
</feature>
<evidence type="ECO:0000256" key="3">
    <source>
        <dbReference type="ARBA" id="ARBA00022946"/>
    </source>
</evidence>
<dbReference type="PANTHER" id="PTHR13124:SF12">
    <property type="entry name" value="LARGE RIBOSOMAL SUBUNIT PROTEIN ML46"/>
    <property type="match status" value="1"/>
</dbReference>
<dbReference type="PANTHER" id="PTHR13124">
    <property type="entry name" value="39S RIBOSOMAL PROTEIN L46, MITOCHONDRIAL PRECURSOR-RELATED"/>
    <property type="match status" value="1"/>
</dbReference>
<comment type="subcellular location">
    <subcellularLocation>
        <location evidence="1">Mitochondrion</location>
    </subcellularLocation>
</comment>
<evidence type="ECO:0000256" key="8">
    <source>
        <dbReference type="SAM" id="MobiDB-lite"/>
    </source>
</evidence>
<dbReference type="InterPro" id="IPR033650">
    <property type="entry name" value="Ribosomal_mL46_NUDIX"/>
</dbReference>
<dbReference type="InterPro" id="IPR021757">
    <property type="entry name" value="Ribosomal_mL46_N"/>
</dbReference>
<dbReference type="GO" id="GO:0005762">
    <property type="term" value="C:mitochondrial large ribosomal subunit"/>
    <property type="evidence" value="ECO:0007669"/>
    <property type="project" value="TreeGrafter"/>
</dbReference>
<dbReference type="GO" id="GO:0003735">
    <property type="term" value="F:structural constituent of ribosome"/>
    <property type="evidence" value="ECO:0007669"/>
    <property type="project" value="InterPro"/>
</dbReference>
<feature type="compositionally biased region" description="Polar residues" evidence="8">
    <location>
        <begin position="120"/>
        <end position="132"/>
    </location>
</feature>
<evidence type="ECO:0000256" key="7">
    <source>
        <dbReference type="ARBA" id="ARBA00035190"/>
    </source>
</evidence>
<evidence type="ECO:0000256" key="1">
    <source>
        <dbReference type="ARBA" id="ARBA00004173"/>
    </source>
</evidence>
<organism evidence="10 11">
    <name type="scientific">Pichia inconspicua</name>
    <dbReference type="NCBI Taxonomy" id="52247"/>
    <lineage>
        <taxon>Eukaryota</taxon>
        <taxon>Fungi</taxon>
        <taxon>Dikarya</taxon>
        <taxon>Ascomycota</taxon>
        <taxon>Saccharomycotina</taxon>
        <taxon>Pichiomycetes</taxon>
        <taxon>Pichiales</taxon>
        <taxon>Pichiaceae</taxon>
        <taxon>Pichia</taxon>
    </lineage>
</organism>
<feature type="domain" description="Large ribosomal subunit protein mL46 N-terminal" evidence="9">
    <location>
        <begin position="27"/>
        <end position="158"/>
    </location>
</feature>
<dbReference type="Pfam" id="PF11788">
    <property type="entry name" value="MRP-L46"/>
    <property type="match status" value="1"/>
</dbReference>
<dbReference type="Proteomes" id="UP000307173">
    <property type="component" value="Unassembled WGS sequence"/>
</dbReference>
<dbReference type="AlphaFoldDB" id="A0A4T0X222"/>
<keyword evidence="11" id="KW-1185">Reference proteome</keyword>
<keyword evidence="6" id="KW-0687">Ribonucleoprotein</keyword>
<dbReference type="STRING" id="52247.A0A4T0X222"/>
<feature type="region of interest" description="Disordered" evidence="8">
    <location>
        <begin position="116"/>
        <end position="164"/>
    </location>
</feature>
<evidence type="ECO:0000256" key="2">
    <source>
        <dbReference type="ARBA" id="ARBA00009070"/>
    </source>
</evidence>
<dbReference type="EMBL" id="SELW01000331">
    <property type="protein sequence ID" value="TID29150.1"/>
    <property type="molecule type" value="Genomic_DNA"/>
</dbReference>
<dbReference type="OrthoDB" id="414075at2759"/>
<evidence type="ECO:0000313" key="10">
    <source>
        <dbReference type="EMBL" id="TID29150.1"/>
    </source>
</evidence>
<evidence type="ECO:0000256" key="4">
    <source>
        <dbReference type="ARBA" id="ARBA00022980"/>
    </source>
</evidence>
<keyword evidence="5" id="KW-0496">Mitochondrion</keyword>
<protein>
    <recommendedName>
        <fullName evidence="7">Large ribosomal subunit protein mL46</fullName>
    </recommendedName>
</protein>
<dbReference type="CDD" id="cd04661">
    <property type="entry name" value="NUDIX_MRP_L46"/>
    <property type="match status" value="1"/>
</dbReference>
<comment type="similarity">
    <text evidence="2">Belongs to the mitochondrion-specific ribosomal protein mL46 family.</text>
</comment>
<gene>
    <name evidence="10" type="ORF">CANINC_002107</name>
</gene>
<feature type="compositionally biased region" description="Basic and acidic residues" evidence="8">
    <location>
        <begin position="155"/>
        <end position="164"/>
    </location>
</feature>
<evidence type="ECO:0000313" key="11">
    <source>
        <dbReference type="Proteomes" id="UP000307173"/>
    </source>
</evidence>
<comment type="caution">
    <text evidence="10">The sequence shown here is derived from an EMBL/GenBank/DDBJ whole genome shotgun (WGS) entry which is preliminary data.</text>
</comment>
<name>A0A4T0X222_9ASCO</name>
<keyword evidence="3" id="KW-0809">Transit peptide</keyword>
<sequence length="291" mass="33085">MLSRALHTSSSTAAAASAATSAATSPLRAGIILSRIPIVTPDTPEFDRLFYEYQHSLERRLMWTFPKWYYFKRGTVAERDFSEAQKYPIPYHRGVWFPQGNPDLKHARDRRFPQEVILPSSANSQTADSVTNDADDLDDDLDDIGRPIRPNPRRTPADEANDKTSLERCLPRTLYLVVQNESTNSWTFPSFPALENDFHKGLHQISEDGLRLIGGDKINSWSVSNSPAAVIPHHADPNIKEFLFKSHIVAGKFVPQKDSSIKSYNWLNKDELKDTLDKSYYERVNHLLSDI</sequence>